<dbReference type="Pfam" id="PF12708">
    <property type="entry name" value="Pect-lyase_RHGA_epim"/>
    <property type="match status" value="1"/>
</dbReference>
<dbReference type="eggNOG" id="COG3420">
    <property type="taxonomic scope" value="Bacteria"/>
</dbReference>
<dbReference type="EMBL" id="ALQA01000049">
    <property type="protein sequence ID" value="EJZ06977.1"/>
    <property type="molecule type" value="Genomic_DNA"/>
</dbReference>
<accession>K0UIG4</accession>
<dbReference type="PANTHER" id="PTHR22990">
    <property type="entry name" value="F-BOX ONLY PROTEIN"/>
    <property type="match status" value="1"/>
</dbReference>
<organism evidence="6 7">
    <name type="scientific">Mycolicibacterium vaccae ATCC 25954</name>
    <dbReference type="NCBI Taxonomy" id="1194972"/>
    <lineage>
        <taxon>Bacteria</taxon>
        <taxon>Bacillati</taxon>
        <taxon>Actinomycetota</taxon>
        <taxon>Actinomycetes</taxon>
        <taxon>Mycobacteriales</taxon>
        <taxon>Mycobacteriaceae</taxon>
        <taxon>Mycolicibacterium</taxon>
    </lineage>
</organism>
<dbReference type="InterPro" id="IPR011050">
    <property type="entry name" value="Pectin_lyase_fold/virulence"/>
</dbReference>
<dbReference type="Pfam" id="PF17963">
    <property type="entry name" value="Big_9"/>
    <property type="match status" value="1"/>
</dbReference>
<dbReference type="InterPro" id="IPR024535">
    <property type="entry name" value="RHGA/B-epi-like_pectate_lyase"/>
</dbReference>
<name>K0UIG4_MYCVA</name>
<dbReference type="Pfam" id="PF13229">
    <property type="entry name" value="Beta_helix"/>
    <property type="match status" value="1"/>
</dbReference>
<dbReference type="InterPro" id="IPR012334">
    <property type="entry name" value="Pectin_lyas_fold"/>
</dbReference>
<sequence length="831" mass="87108">MDRVVRDTSTTGNIPSPPAAQQSNRRNRRKHRRVEPYAWLAAGAVSVGIAAAISGSGIAYAEETAGSAGPAGSPSSQTDATSGGAADDTADKNPQDGSDSEEEATDLDDTDDEDTQQEPSEDTADDDSDAPTDPDADDEAADSDNEGSAPSRPDASEVDERDTTRPNGDADEDSVSEDLASEDLTEEDLVPGTDSEPVVDADPEPVAPREEDEASPPEAAPAAVVLPAAVQADRSPVSQASRTVTTLQTASAVEAPAAPKTLAELLRALFLNFQRTYFNKTPTAKPVQRPGQSSQGVVTGTVGAKDPDGDPLEVELSTGPKRGSVQVDADGNYTYTPSESLAASGGTDTFTVVVRETNADSHTHGFQGMWNKMVRALTGATAGTPAGTILQTVTVTIAKVGTGAPGGGPGEQPAQSPGDYDAGLKDPFQHPDAATGKTHNVRDYGATSDKRSDNDAAAIQRAIDAAEAGDVVYIPDGVYHVKSRITLKTGVSLIGQSQESTVLASAFSTMSYLFTNPYAVIYAGAGTTNLTISSFTITQASGKIYNAAVSLGSENGGQVSRIAVRDLFIEKHRRFGVQLQNADNILVDGNVIRNASALDGGGSGYGVIIDQAGSHNNWVRNNTIGPVIRHGILIQEYAHHNLIEHNTITGAVSGAIDLHGEDEYSNEIRYNTVSDCVRNGTSVSPNGAGIEIGEYSGVVGTDKLHDNSGPNNWIHHNIVYNCTCGLRIVNNSNNTWIEDNIFYDNLEAGIKADLAPLEDLFIRRNTIYGNGSGILLNDVRGAVLEDNKVTDNRKYGIWTNGGVTGYLIAGNTVVSNGTDVVLASPNGVYLP</sequence>
<feature type="compositionally biased region" description="Polar residues" evidence="2">
    <location>
        <begin position="7"/>
        <end position="23"/>
    </location>
</feature>
<keyword evidence="7" id="KW-1185">Reference proteome</keyword>
<keyword evidence="3" id="KW-1133">Transmembrane helix</keyword>
<feature type="compositionally biased region" description="Acidic residues" evidence="2">
    <location>
        <begin position="169"/>
        <end position="189"/>
    </location>
</feature>
<dbReference type="InterPro" id="IPR006626">
    <property type="entry name" value="PbH1"/>
</dbReference>
<reference evidence="6 7" key="1">
    <citation type="journal article" date="2012" name="J. Bacteriol.">
        <title>Complete Genome Sequence of Mycobacterium vaccae Type Strain ATCC 25954.</title>
        <authorList>
            <person name="Ho Y.S."/>
            <person name="Adroub S.A."/>
            <person name="Abadi M."/>
            <person name="Al Alwan B."/>
            <person name="Alkhateeb R."/>
            <person name="Gao G."/>
            <person name="Ragab A."/>
            <person name="Ali S."/>
            <person name="van Soolingen D."/>
            <person name="Bitter W."/>
            <person name="Pain A."/>
            <person name="Abdallah A.M."/>
        </authorList>
    </citation>
    <scope>NUCLEOTIDE SEQUENCE [LARGE SCALE GENOMIC DNA]</scope>
    <source>
        <strain evidence="6 7">ATCC 25954</strain>
    </source>
</reference>
<evidence type="ECO:0000313" key="6">
    <source>
        <dbReference type="EMBL" id="EJZ06977.1"/>
    </source>
</evidence>
<feature type="region of interest" description="Disordered" evidence="2">
    <location>
        <begin position="401"/>
        <end position="453"/>
    </location>
</feature>
<dbReference type="InterPro" id="IPR051550">
    <property type="entry name" value="SCF-Subunits/Alg-Epimerases"/>
</dbReference>
<keyword evidence="3" id="KW-0812">Transmembrane</keyword>
<keyword evidence="3" id="KW-0472">Membrane</keyword>
<gene>
    <name evidence="6" type="ORF">MVAC_20153</name>
</gene>
<dbReference type="Gene3D" id="2.160.20.10">
    <property type="entry name" value="Single-stranded right-handed beta-helix, Pectin lyase-like"/>
    <property type="match status" value="2"/>
</dbReference>
<feature type="compositionally biased region" description="Acidic residues" evidence="2">
    <location>
        <begin position="98"/>
        <end position="145"/>
    </location>
</feature>
<evidence type="ECO:0000313" key="7">
    <source>
        <dbReference type="Proteomes" id="UP000006072"/>
    </source>
</evidence>
<dbReference type="PATRIC" id="fig|1194972.3.peg.4014"/>
<keyword evidence="1" id="KW-0677">Repeat</keyword>
<feature type="transmembrane region" description="Helical" evidence="3">
    <location>
        <begin position="37"/>
        <end position="61"/>
    </location>
</feature>
<dbReference type="SUPFAM" id="SSF51126">
    <property type="entry name" value="Pectin lyase-like"/>
    <property type="match status" value="2"/>
</dbReference>
<dbReference type="Proteomes" id="UP000006072">
    <property type="component" value="Unassembled WGS sequence"/>
</dbReference>
<dbReference type="HOGENOM" id="CLU_341255_0_0_11"/>
<dbReference type="SMART" id="SM00710">
    <property type="entry name" value="PbH1"/>
    <property type="match status" value="10"/>
</dbReference>
<evidence type="ECO:0000259" key="4">
    <source>
        <dbReference type="Pfam" id="PF12708"/>
    </source>
</evidence>
<evidence type="ECO:0000259" key="5">
    <source>
        <dbReference type="Pfam" id="PF13229"/>
    </source>
</evidence>
<feature type="region of interest" description="Disordered" evidence="2">
    <location>
        <begin position="63"/>
        <end position="222"/>
    </location>
</feature>
<evidence type="ECO:0000256" key="1">
    <source>
        <dbReference type="ARBA" id="ARBA00022737"/>
    </source>
</evidence>
<evidence type="ECO:0000256" key="3">
    <source>
        <dbReference type="SAM" id="Phobius"/>
    </source>
</evidence>
<feature type="region of interest" description="Disordered" evidence="2">
    <location>
        <begin position="282"/>
        <end position="310"/>
    </location>
</feature>
<feature type="region of interest" description="Disordered" evidence="2">
    <location>
        <begin position="1"/>
        <end position="32"/>
    </location>
</feature>
<dbReference type="InterPro" id="IPR039448">
    <property type="entry name" value="Beta_helix"/>
</dbReference>
<dbReference type="RefSeq" id="WP_003930250.1">
    <property type="nucleotide sequence ID" value="NZ_JH814689.1"/>
</dbReference>
<dbReference type="AlphaFoldDB" id="K0UIG4"/>
<feature type="compositionally biased region" description="Low complexity" evidence="2">
    <location>
        <begin position="63"/>
        <end position="87"/>
    </location>
</feature>
<proteinExistence type="predicted"/>
<comment type="caution">
    <text evidence="6">The sequence shown here is derived from an EMBL/GenBank/DDBJ whole genome shotgun (WGS) entry which is preliminary data.</text>
</comment>
<dbReference type="PANTHER" id="PTHR22990:SF15">
    <property type="entry name" value="F-BOX ONLY PROTEIN 10"/>
    <property type="match status" value="1"/>
</dbReference>
<evidence type="ECO:0000256" key="2">
    <source>
        <dbReference type="SAM" id="MobiDB-lite"/>
    </source>
</evidence>
<protein>
    <submittedName>
        <fullName evidence="6">Coagulation factor 5/8 type domain-containing protein</fullName>
    </submittedName>
</protein>
<feature type="domain" description="Right handed beta helix" evidence="5">
    <location>
        <begin position="666"/>
        <end position="813"/>
    </location>
</feature>
<feature type="domain" description="Rhamnogalacturonase A/B/Epimerase-like pectate lyase" evidence="4">
    <location>
        <begin position="440"/>
        <end position="633"/>
    </location>
</feature>